<protein>
    <recommendedName>
        <fullName evidence="3">Sulfotransferase</fullName>
    </recommendedName>
</protein>
<keyword evidence="2" id="KW-1185">Reference proteome</keyword>
<reference evidence="1 2" key="1">
    <citation type="submission" date="2019-11" db="EMBL/GenBank/DDBJ databases">
        <title>Comparative genomics of hydrocarbon-degrading Desulfosarcina strains.</title>
        <authorList>
            <person name="Watanabe M."/>
            <person name="Kojima H."/>
            <person name="Fukui M."/>
        </authorList>
    </citation>
    <scope>NUCLEOTIDE SEQUENCE [LARGE SCALE GENOMIC DNA]</scope>
    <source>
        <strain evidence="1 2">PP31</strain>
    </source>
</reference>
<evidence type="ECO:0008006" key="3">
    <source>
        <dbReference type="Google" id="ProtNLM"/>
    </source>
</evidence>
<dbReference type="SUPFAM" id="SSF52540">
    <property type="entry name" value="P-loop containing nucleoside triphosphate hydrolases"/>
    <property type="match status" value="1"/>
</dbReference>
<dbReference type="EMBL" id="AP021875">
    <property type="protein sequence ID" value="BBO73753.1"/>
    <property type="molecule type" value="Genomic_DNA"/>
</dbReference>
<dbReference type="Proteomes" id="UP000427769">
    <property type="component" value="Chromosome"/>
</dbReference>
<evidence type="ECO:0000313" key="1">
    <source>
        <dbReference type="EMBL" id="BBO73753.1"/>
    </source>
</evidence>
<dbReference type="KEGG" id="dwd:DSCW_11700"/>
<dbReference type="AlphaFoldDB" id="A0A5K7Z0V2"/>
<dbReference type="Pfam" id="PF13469">
    <property type="entry name" value="Sulfotransfer_3"/>
    <property type="match status" value="1"/>
</dbReference>
<name>A0A5K7Z0V2_9BACT</name>
<gene>
    <name evidence="1" type="ORF">DSCW_11700</name>
</gene>
<proteinExistence type="predicted"/>
<evidence type="ECO:0000313" key="2">
    <source>
        <dbReference type="Proteomes" id="UP000427769"/>
    </source>
</evidence>
<sequence length="266" mass="30252">MLQKIIGGHPDIATLPEPWIMLHLAYLLKSTGIITEYDAALAREATAGFLSHIGASDELLVEGIRAQASVLYERALAFHGKKIFLDKTPRYYNIIPELDRIFPKARFIILLRNPLAAMTSALSTWFDKDLEKFSQDENYTLDMLTGPEKLFVGIRLLGKKAVTLRYEELVAAPDSVLKRLFIKLGLAYPENRGKQLVHKLPSSRFGDQSISNERWEFRTCVAEKWREILDTPALKNFFKQYLQNIGPELIESLGYSYDDLIEAVCA</sequence>
<dbReference type="InterPro" id="IPR027417">
    <property type="entry name" value="P-loop_NTPase"/>
</dbReference>
<dbReference type="Gene3D" id="3.40.50.300">
    <property type="entry name" value="P-loop containing nucleotide triphosphate hydrolases"/>
    <property type="match status" value="1"/>
</dbReference>
<organism evidence="1 2">
    <name type="scientific">Desulfosarcina widdelii</name>
    <dbReference type="NCBI Taxonomy" id="947919"/>
    <lineage>
        <taxon>Bacteria</taxon>
        <taxon>Pseudomonadati</taxon>
        <taxon>Thermodesulfobacteriota</taxon>
        <taxon>Desulfobacteria</taxon>
        <taxon>Desulfobacterales</taxon>
        <taxon>Desulfosarcinaceae</taxon>
        <taxon>Desulfosarcina</taxon>
    </lineage>
</organism>
<accession>A0A5K7Z0V2</accession>